<dbReference type="Proteomes" id="UP001590951">
    <property type="component" value="Unassembled WGS sequence"/>
</dbReference>
<comment type="caution">
    <text evidence="5">The sequence shown here is derived from an EMBL/GenBank/DDBJ whole genome shotgun (WGS) entry which is preliminary data.</text>
</comment>
<reference evidence="5 6" key="1">
    <citation type="submission" date="2024-09" db="EMBL/GenBank/DDBJ databases">
        <title>Rethinking Asexuality: The Enigmatic Case of Functional Sexual Genes in Lepraria (Stereocaulaceae).</title>
        <authorList>
            <person name="Doellman M."/>
            <person name="Sun Y."/>
            <person name="Barcenas-Pena A."/>
            <person name="Lumbsch H.T."/>
            <person name="Grewe F."/>
        </authorList>
    </citation>
    <scope>NUCLEOTIDE SEQUENCE [LARGE SCALE GENOMIC DNA]</scope>
    <source>
        <strain evidence="5 6">Grewe 0041</strain>
    </source>
</reference>
<evidence type="ECO:0000313" key="5">
    <source>
        <dbReference type="EMBL" id="KAL2045107.1"/>
    </source>
</evidence>
<dbReference type="InterPro" id="IPR007219">
    <property type="entry name" value="XnlR_reg_dom"/>
</dbReference>
<dbReference type="EMBL" id="JBHFEH010000165">
    <property type="protein sequence ID" value="KAL2045107.1"/>
    <property type="molecule type" value="Genomic_DNA"/>
</dbReference>
<organism evidence="5 6">
    <name type="scientific">Lepraria finkii</name>
    <dbReference type="NCBI Taxonomy" id="1340010"/>
    <lineage>
        <taxon>Eukaryota</taxon>
        <taxon>Fungi</taxon>
        <taxon>Dikarya</taxon>
        <taxon>Ascomycota</taxon>
        <taxon>Pezizomycotina</taxon>
        <taxon>Lecanoromycetes</taxon>
        <taxon>OSLEUM clade</taxon>
        <taxon>Lecanoromycetidae</taxon>
        <taxon>Lecanorales</taxon>
        <taxon>Lecanorineae</taxon>
        <taxon>Stereocaulaceae</taxon>
        <taxon>Lepraria</taxon>
    </lineage>
</organism>
<feature type="domain" description="Xylanolytic transcriptional activator regulatory" evidence="4">
    <location>
        <begin position="215"/>
        <end position="288"/>
    </location>
</feature>
<dbReference type="SMART" id="SM00906">
    <property type="entry name" value="Fungal_trans"/>
    <property type="match status" value="1"/>
</dbReference>
<keyword evidence="6" id="KW-1185">Reference proteome</keyword>
<gene>
    <name evidence="5" type="ORF">ABVK25_012229</name>
</gene>
<keyword evidence="2" id="KW-0539">Nucleus</keyword>
<evidence type="ECO:0000256" key="1">
    <source>
        <dbReference type="ARBA" id="ARBA00004123"/>
    </source>
</evidence>
<evidence type="ECO:0000256" key="2">
    <source>
        <dbReference type="ARBA" id="ARBA00023242"/>
    </source>
</evidence>
<evidence type="ECO:0000313" key="6">
    <source>
        <dbReference type="Proteomes" id="UP001590951"/>
    </source>
</evidence>
<dbReference type="Pfam" id="PF04082">
    <property type="entry name" value="Fungal_trans"/>
    <property type="match status" value="1"/>
</dbReference>
<proteinExistence type="predicted"/>
<dbReference type="InterPro" id="IPR050613">
    <property type="entry name" value="Sec_Metabolite_Reg"/>
</dbReference>
<sequence>MSESRTPPAEGNISETPVPRDSPGEILVQDGLSTRYVNETILSRVLEEERELLSVMGSPSGDSNLIGKPVSFDIRGIFSGFNQFMTDTRSYYPTRWHAMQLWQAFVTNVDPIAKILHIPTTQATVYAAINSPHNLKEDLDALLFSIYFGAVTSLTPAAAESLLGEDKSIALNKYKQGLEQSLAAANILDTPSIRSLQAMTIYLTCLRVYSGDRAVWTLTGLAIRSAQSIGLHRDGTNFRLSPFESEIRRRLWGYLCAIDSRAAEDHGIALSTSDGDSDTRLPVNVDDNELFPDMQELPLGRTKWTDMSFSLTMMETSRALSRLYRTADASSSGSVSSGSPSDQMLTDLTTRLETVYLKYCDSNIPIQNATLLCTNLMVAKLKFLVSHPWLNRRGVEHDVAQADDDTLAAACHILEISLQLQTEDLLRGFCWYFDTYTQNHILTYLLWHLRVKPVGPGVDRAWSAIDESLRVADHRNISREPGSRWKVLQLLKEKAMRIRHSCSTESNTTDSRYGEPPVMSMLTEGSEVILDESFWDFAATNLDMRGFEGGYFPNYST</sequence>
<protein>
    <recommendedName>
        <fullName evidence="4">Xylanolytic transcriptional activator regulatory domain-containing protein</fullName>
    </recommendedName>
</protein>
<comment type="subcellular location">
    <subcellularLocation>
        <location evidence="1">Nucleus</location>
    </subcellularLocation>
</comment>
<dbReference type="CDD" id="cd12148">
    <property type="entry name" value="fungal_TF_MHR"/>
    <property type="match status" value="1"/>
</dbReference>
<dbReference type="PANTHER" id="PTHR31001">
    <property type="entry name" value="UNCHARACTERIZED TRANSCRIPTIONAL REGULATORY PROTEIN"/>
    <property type="match status" value="1"/>
</dbReference>
<name>A0ABR4AKB2_9LECA</name>
<accession>A0ABR4AKB2</accession>
<dbReference type="PANTHER" id="PTHR31001:SF57">
    <property type="entry name" value="ZN(II)2CYS6 TRANSCRIPTION FACTOR (EUROFUNG)"/>
    <property type="match status" value="1"/>
</dbReference>
<feature type="region of interest" description="Disordered" evidence="3">
    <location>
        <begin position="1"/>
        <end position="24"/>
    </location>
</feature>
<evidence type="ECO:0000256" key="3">
    <source>
        <dbReference type="SAM" id="MobiDB-lite"/>
    </source>
</evidence>
<evidence type="ECO:0000259" key="4">
    <source>
        <dbReference type="SMART" id="SM00906"/>
    </source>
</evidence>